<dbReference type="RefSeq" id="WP_025605339.1">
    <property type="nucleotide sequence ID" value="NZ_CP021235.1"/>
</dbReference>
<dbReference type="EMBL" id="CP021235">
    <property type="protein sequence ID" value="ARS34957.1"/>
    <property type="molecule type" value="Genomic_DNA"/>
</dbReference>
<protein>
    <submittedName>
        <fullName evidence="2">Uncharacterized protein</fullName>
    </submittedName>
</protein>
<keyword evidence="1" id="KW-0812">Transmembrane</keyword>
<evidence type="ECO:0000313" key="3">
    <source>
        <dbReference type="Proteomes" id="UP000266292"/>
    </source>
</evidence>
<keyword evidence="1" id="KW-1133">Transmembrane helix</keyword>
<name>A0A1X9YQ19_9BACT</name>
<accession>A0A1X9YQ19</accession>
<keyword evidence="3" id="KW-1185">Reference proteome</keyword>
<feature type="transmembrane region" description="Helical" evidence="1">
    <location>
        <begin position="70"/>
        <end position="95"/>
    </location>
</feature>
<reference evidence="3" key="1">
    <citation type="submission" date="2017-05" db="EMBL/GenBank/DDBJ databases">
        <authorList>
            <person name="Ray J."/>
            <person name="Price M."/>
            <person name="Deutschbauer A."/>
        </authorList>
    </citation>
    <scope>NUCLEOTIDE SEQUENCE [LARGE SCALE GENOMIC DNA]</scope>
    <source>
        <strain evidence="3">DSM 19842</strain>
    </source>
</reference>
<sequence>MLEQQDKDVVGLALNTPKEVELDEGELLKVAEEKRHSAKGWWILFTLYSAVWLLYPFIGPKGGPAPIRRMAYAEALVAFIWPHLILSAVTYYCLIIRMNADVRSRSKQVLKTTITKVSKGSSKNKITLYTSNRKPEHFTVNTSGSEIDTSKPIILHYLKRTKTILRYSQPMCL</sequence>
<gene>
    <name evidence="2" type="ORF">CA264_05600</name>
</gene>
<dbReference type="AlphaFoldDB" id="A0A1X9YQ19"/>
<dbReference type="KEGG" id="pact:CA264_05600"/>
<dbReference type="Proteomes" id="UP000266292">
    <property type="component" value="Chromosome"/>
</dbReference>
<organism evidence="2 3">
    <name type="scientific">Pontibacter actiniarum</name>
    <dbReference type="NCBI Taxonomy" id="323450"/>
    <lineage>
        <taxon>Bacteria</taxon>
        <taxon>Pseudomonadati</taxon>
        <taxon>Bacteroidota</taxon>
        <taxon>Cytophagia</taxon>
        <taxon>Cytophagales</taxon>
        <taxon>Hymenobacteraceae</taxon>
        <taxon>Pontibacter</taxon>
    </lineage>
</organism>
<evidence type="ECO:0000256" key="1">
    <source>
        <dbReference type="SAM" id="Phobius"/>
    </source>
</evidence>
<dbReference type="STRING" id="709015.GCA_000472485_01120"/>
<proteinExistence type="predicted"/>
<feature type="transmembrane region" description="Helical" evidence="1">
    <location>
        <begin position="41"/>
        <end position="58"/>
    </location>
</feature>
<keyword evidence="1" id="KW-0472">Membrane</keyword>
<evidence type="ECO:0000313" key="2">
    <source>
        <dbReference type="EMBL" id="ARS34957.1"/>
    </source>
</evidence>